<organism evidence="2 3">
    <name type="scientific">Tectimicrobiota bacterium</name>
    <dbReference type="NCBI Taxonomy" id="2528274"/>
    <lineage>
        <taxon>Bacteria</taxon>
        <taxon>Pseudomonadati</taxon>
        <taxon>Nitrospinota/Tectimicrobiota group</taxon>
        <taxon>Candidatus Tectimicrobiota</taxon>
    </lineage>
</organism>
<evidence type="ECO:0008006" key="4">
    <source>
        <dbReference type="Google" id="ProtNLM"/>
    </source>
</evidence>
<keyword evidence="1" id="KW-0732">Signal</keyword>
<comment type="caution">
    <text evidence="2">The sequence shown here is derived from an EMBL/GenBank/DDBJ whole genome shotgun (WGS) entry which is preliminary data.</text>
</comment>
<name>A0A932M1R6_UNCTE</name>
<feature type="signal peptide" evidence="1">
    <location>
        <begin position="1"/>
        <end position="15"/>
    </location>
</feature>
<feature type="chain" id="PRO_5036713274" description="DUF4352 domain-containing protein" evidence="1">
    <location>
        <begin position="16"/>
        <end position="182"/>
    </location>
</feature>
<gene>
    <name evidence="2" type="ORF">HYY65_12045</name>
</gene>
<dbReference type="EMBL" id="JACPSX010000231">
    <property type="protein sequence ID" value="MBI3015760.1"/>
    <property type="molecule type" value="Genomic_DNA"/>
</dbReference>
<accession>A0A932M1R6</accession>
<protein>
    <recommendedName>
        <fullName evidence="4">DUF4352 domain-containing protein</fullName>
    </recommendedName>
</protein>
<evidence type="ECO:0000313" key="2">
    <source>
        <dbReference type="EMBL" id="MBI3015760.1"/>
    </source>
</evidence>
<evidence type="ECO:0000256" key="1">
    <source>
        <dbReference type="SAM" id="SignalP"/>
    </source>
</evidence>
<sequence length="182" mass="19548">MWKWIGVMMVTTAVAAITVGCSQQPSGTAVVIEDKVYTVTPAAVTVKAGIVTGEVTEMKVTERVEKGSGRLVSPAKLTGKLVLKNSSKDQSVRLIGGKILYIDAQGQPIKLAKERTEPTLKFSSYGAESLDPGKDATQSMEVDFPAEALKAKKLKEIRLDLVYIPSPYKEESVSFNVSIGGQ</sequence>
<dbReference type="PROSITE" id="PS51257">
    <property type="entry name" value="PROKAR_LIPOPROTEIN"/>
    <property type="match status" value="1"/>
</dbReference>
<evidence type="ECO:0000313" key="3">
    <source>
        <dbReference type="Proteomes" id="UP000741360"/>
    </source>
</evidence>
<reference evidence="2" key="1">
    <citation type="submission" date="2020-07" db="EMBL/GenBank/DDBJ databases">
        <title>Huge and variable diversity of episymbiotic CPR bacteria and DPANN archaea in groundwater ecosystems.</title>
        <authorList>
            <person name="He C.Y."/>
            <person name="Keren R."/>
            <person name="Whittaker M."/>
            <person name="Farag I.F."/>
            <person name="Doudna J."/>
            <person name="Cate J.H.D."/>
            <person name="Banfield J.F."/>
        </authorList>
    </citation>
    <scope>NUCLEOTIDE SEQUENCE</scope>
    <source>
        <strain evidence="2">NC_groundwater_717_Ag_S-0.2um_59_8</strain>
    </source>
</reference>
<proteinExistence type="predicted"/>
<dbReference type="Proteomes" id="UP000741360">
    <property type="component" value="Unassembled WGS sequence"/>
</dbReference>
<dbReference type="AlphaFoldDB" id="A0A932M1R6"/>